<reference evidence="1 2" key="1">
    <citation type="journal article" date="2021" name="BMC Genomics">
        <title>Genome-resolved metagenome and metatranscriptome analyses of thermophilic composting reveal key bacterial players and their metabolic interactions.</title>
        <authorList>
            <person name="Braga L.P.P."/>
            <person name="Pereira R.V."/>
            <person name="Martins L.F."/>
            <person name="Moura L.M.S."/>
            <person name="Sanchez F.B."/>
            <person name="Patane J.S.L."/>
            <person name="da Silva A.M."/>
            <person name="Setubal J.C."/>
        </authorList>
    </citation>
    <scope>NUCLEOTIDE SEQUENCE [LARGE SCALE GENOMIC DNA]</scope>
    <source>
        <strain evidence="1">ZC4RG45</strain>
    </source>
</reference>
<evidence type="ECO:0008006" key="3">
    <source>
        <dbReference type="Google" id="ProtNLM"/>
    </source>
</evidence>
<dbReference type="AlphaFoldDB" id="A0ABD6FCC0"/>
<protein>
    <recommendedName>
        <fullName evidence="3">DUF1579 domain-containing protein</fullName>
    </recommendedName>
</protein>
<comment type="caution">
    <text evidence="1">The sequence shown here is derived from an EMBL/GenBank/DDBJ whole genome shotgun (WGS) entry which is preliminary data.</text>
</comment>
<dbReference type="EMBL" id="QGUI02000037">
    <property type="protein sequence ID" value="MFO7191577.1"/>
    <property type="molecule type" value="Genomic_DNA"/>
</dbReference>
<accession>A0ABD6FCC0</accession>
<dbReference type="Proteomes" id="UP000249324">
    <property type="component" value="Unassembled WGS sequence"/>
</dbReference>
<name>A0ABD6FCC0_9PSEU</name>
<sequence>MRNKAMQRFDVLVGSWRATLKHAWFLPEGTEVSGVATGSWHRRCLRRVPVADLRRRRRDAGRDGAGHRPERRAGTYATLYHDERGVCRIFPTTFDGTTWEMVRKDPDMHQRLVASVDSDRIVGHADTSENRGGSWRKDFDFVFERTPGFLGAAPQDQLDRVGE</sequence>
<organism evidence="1 2">
    <name type="scientific">Thermocrispum agreste</name>
    <dbReference type="NCBI Taxonomy" id="37925"/>
    <lineage>
        <taxon>Bacteria</taxon>
        <taxon>Bacillati</taxon>
        <taxon>Actinomycetota</taxon>
        <taxon>Actinomycetes</taxon>
        <taxon>Pseudonocardiales</taxon>
        <taxon>Pseudonocardiaceae</taxon>
        <taxon>Thermocrispum</taxon>
    </lineage>
</organism>
<evidence type="ECO:0000313" key="1">
    <source>
        <dbReference type="EMBL" id="MFO7191577.1"/>
    </source>
</evidence>
<proteinExistence type="predicted"/>
<evidence type="ECO:0000313" key="2">
    <source>
        <dbReference type="Proteomes" id="UP000249324"/>
    </source>
</evidence>
<gene>
    <name evidence="1" type="ORF">DIU77_004985</name>
</gene>